<dbReference type="Gene3D" id="3.30.70.100">
    <property type="match status" value="1"/>
</dbReference>
<name>A0A6J7W8Y3_9ZZZZ</name>
<reference evidence="3" key="1">
    <citation type="submission" date="2020-05" db="EMBL/GenBank/DDBJ databases">
        <authorList>
            <person name="Chiriac C."/>
            <person name="Salcher M."/>
            <person name="Ghai R."/>
            <person name="Kavagutti S V."/>
        </authorList>
    </citation>
    <scope>NUCLEOTIDE SEQUENCE</scope>
</reference>
<dbReference type="GO" id="GO:0019301">
    <property type="term" value="P:rhamnose catabolic process"/>
    <property type="evidence" value="ECO:0007669"/>
    <property type="project" value="TreeGrafter"/>
</dbReference>
<dbReference type="EMBL" id="CAFBRY010000047">
    <property type="protein sequence ID" value="CAB5152499.1"/>
    <property type="molecule type" value="Genomic_DNA"/>
</dbReference>
<dbReference type="SUPFAM" id="SSF54909">
    <property type="entry name" value="Dimeric alpha+beta barrel"/>
    <property type="match status" value="1"/>
</dbReference>
<dbReference type="EMBL" id="CAFBMN010000032">
    <property type="protein sequence ID" value="CAB4905057.1"/>
    <property type="molecule type" value="Genomic_DNA"/>
</dbReference>
<dbReference type="InterPro" id="IPR011008">
    <property type="entry name" value="Dimeric_a/b-barrel"/>
</dbReference>
<dbReference type="Pfam" id="PF05336">
    <property type="entry name" value="rhaM"/>
    <property type="match status" value="1"/>
</dbReference>
<accession>A0A6J7W8Y3</accession>
<evidence type="ECO:0000313" key="3">
    <source>
        <dbReference type="EMBL" id="CAB5152499.1"/>
    </source>
</evidence>
<dbReference type="PANTHER" id="PTHR34389:SF2">
    <property type="entry name" value="L-RHAMNOSE MUTAROTASE"/>
    <property type="match status" value="1"/>
</dbReference>
<gene>
    <name evidence="1" type="ORF">UFOPK3587_00716</name>
    <name evidence="2" type="ORF">UFOPK4114_00787</name>
    <name evidence="3" type="ORF">UFOPK4427_01183</name>
</gene>
<organism evidence="3">
    <name type="scientific">freshwater metagenome</name>
    <dbReference type="NCBI Taxonomy" id="449393"/>
    <lineage>
        <taxon>unclassified sequences</taxon>
        <taxon>metagenomes</taxon>
        <taxon>ecological metagenomes</taxon>
    </lineage>
</organism>
<protein>
    <submittedName>
        <fullName evidence="3">Unannotated protein</fullName>
    </submittedName>
</protein>
<dbReference type="EMBL" id="CAFBPP010000032">
    <property type="protein sequence ID" value="CAB5020094.1"/>
    <property type="molecule type" value="Genomic_DNA"/>
</dbReference>
<dbReference type="AlphaFoldDB" id="A0A6J7W8Y3"/>
<evidence type="ECO:0000313" key="2">
    <source>
        <dbReference type="EMBL" id="CAB5020094.1"/>
    </source>
</evidence>
<proteinExistence type="predicted"/>
<dbReference type="PANTHER" id="PTHR34389">
    <property type="entry name" value="L-RHAMNOSE MUTAROTASE"/>
    <property type="match status" value="1"/>
</dbReference>
<evidence type="ECO:0000313" key="1">
    <source>
        <dbReference type="EMBL" id="CAB4905057.1"/>
    </source>
</evidence>
<dbReference type="GO" id="GO:0016857">
    <property type="term" value="F:racemase and epimerase activity, acting on carbohydrates and derivatives"/>
    <property type="evidence" value="ECO:0007669"/>
    <property type="project" value="InterPro"/>
</dbReference>
<dbReference type="InterPro" id="IPR008000">
    <property type="entry name" value="Rham/fucose_mutarotase"/>
</dbReference>
<sequence>MSKNVVVRKAYVLSLRDGALKEYVHWHQNIWPELLQKIKEEGIAEVSLYEAAPLIFLYSEIRDPDSWKRLWESEIHKRWGEEIMSPMMEYDADGLVISQELNEIWHLEN</sequence>